<organism evidence="1 2">
    <name type="scientific">Acidisarcina polymorpha</name>
    <dbReference type="NCBI Taxonomy" id="2211140"/>
    <lineage>
        <taxon>Bacteria</taxon>
        <taxon>Pseudomonadati</taxon>
        <taxon>Acidobacteriota</taxon>
        <taxon>Terriglobia</taxon>
        <taxon>Terriglobales</taxon>
        <taxon>Acidobacteriaceae</taxon>
        <taxon>Acidisarcina</taxon>
    </lineage>
</organism>
<gene>
    <name evidence="1" type="ORF">ACPOL_7047</name>
</gene>
<dbReference type="Proteomes" id="UP000253606">
    <property type="component" value="Plasmid pACPOL4"/>
</dbReference>
<reference evidence="1 2" key="1">
    <citation type="journal article" date="2018" name="Front. Microbiol.">
        <title>Hydrolytic Capabilities as a Key to Environmental Success: Chitinolytic and Cellulolytic Acidobacteria From Acidic Sub-arctic Soils and Boreal Peatlands.</title>
        <authorList>
            <person name="Belova S.E."/>
            <person name="Ravin N.V."/>
            <person name="Pankratov T.A."/>
            <person name="Rakitin A.L."/>
            <person name="Ivanova A.A."/>
            <person name="Beletsky A.V."/>
            <person name="Mardanov A.V."/>
            <person name="Sinninghe Damste J.S."/>
            <person name="Dedysh S.N."/>
        </authorList>
    </citation>
    <scope>NUCLEOTIDE SEQUENCE [LARGE SCALE GENOMIC DNA]</scope>
    <source>
        <strain evidence="1 2">SBC82</strain>
        <plasmid evidence="2">pacpol4</plasmid>
    </source>
</reference>
<name>A0A2Z5GBT9_9BACT</name>
<keyword evidence="1" id="KW-0614">Plasmid</keyword>
<protein>
    <submittedName>
        <fullName evidence="1">Uncharacterized protein</fullName>
    </submittedName>
</protein>
<keyword evidence="2" id="KW-1185">Reference proteome</keyword>
<dbReference type="EMBL" id="CP030843">
    <property type="protein sequence ID" value="AXC16247.1"/>
    <property type="molecule type" value="Genomic_DNA"/>
</dbReference>
<evidence type="ECO:0000313" key="1">
    <source>
        <dbReference type="EMBL" id="AXC16247.1"/>
    </source>
</evidence>
<dbReference type="KEGG" id="abas:ACPOL_7047"/>
<sequence>MKVIAEASGAFSIRGSSSLKCEPFIDERDGLRERTSANAESAFDDAYLAADVTREIEDRRLALD</sequence>
<geneLocation type="plasmid" evidence="2">
    <name>pacpol4</name>
</geneLocation>
<accession>A0A2Z5GBT9</accession>
<dbReference type="AlphaFoldDB" id="A0A2Z5GBT9"/>
<evidence type="ECO:0000313" key="2">
    <source>
        <dbReference type="Proteomes" id="UP000253606"/>
    </source>
</evidence>
<proteinExistence type="predicted"/>